<dbReference type="InterPro" id="IPR045851">
    <property type="entry name" value="AMP-bd_C_sf"/>
</dbReference>
<dbReference type="PANTHER" id="PTHR43272">
    <property type="entry name" value="LONG-CHAIN-FATTY-ACID--COA LIGASE"/>
    <property type="match status" value="1"/>
</dbReference>
<dbReference type="PANTHER" id="PTHR43272:SF33">
    <property type="entry name" value="AMP-BINDING DOMAIN-CONTAINING PROTEIN-RELATED"/>
    <property type="match status" value="1"/>
</dbReference>
<evidence type="ECO:0000313" key="6">
    <source>
        <dbReference type="EMBL" id="ABK52749.1"/>
    </source>
</evidence>
<dbReference type="eggNOG" id="COG1022">
    <property type="taxonomic scope" value="Bacteria"/>
</dbReference>
<protein>
    <submittedName>
        <fullName evidence="6">AMP-dependent synthetase and ligase</fullName>
    </submittedName>
</protein>
<evidence type="ECO:0000256" key="2">
    <source>
        <dbReference type="ARBA" id="ARBA00022840"/>
    </source>
</evidence>
<dbReference type="Pfam" id="PF00501">
    <property type="entry name" value="AMP-binding"/>
    <property type="match status" value="1"/>
</dbReference>
<evidence type="ECO:0000256" key="3">
    <source>
        <dbReference type="ARBA" id="ARBA00024484"/>
    </source>
</evidence>
<evidence type="ECO:0000313" key="7">
    <source>
        <dbReference type="Proteomes" id="UP000008221"/>
    </source>
</evidence>
<keyword evidence="6" id="KW-0436">Ligase</keyword>
<dbReference type="Gene3D" id="3.30.300.30">
    <property type="match status" value="1"/>
</dbReference>
<feature type="domain" description="AMP-dependent synthetase/ligase" evidence="5">
    <location>
        <begin position="54"/>
        <end position="430"/>
    </location>
</feature>
<dbReference type="Pfam" id="PF23562">
    <property type="entry name" value="AMP-binding_C_3"/>
    <property type="match status" value="1"/>
</dbReference>
<dbReference type="InParanoid" id="A0LTI9"/>
<dbReference type="InterPro" id="IPR042099">
    <property type="entry name" value="ANL_N_sf"/>
</dbReference>
<dbReference type="InterPro" id="IPR020845">
    <property type="entry name" value="AMP-binding_CS"/>
</dbReference>
<gene>
    <name evidence="6" type="ordered locus">Acel_0976</name>
</gene>
<dbReference type="FunCoup" id="A0LTI9">
    <property type="interactions" value="89"/>
</dbReference>
<dbReference type="OrthoDB" id="9803968at2"/>
<keyword evidence="2" id="KW-0067">ATP-binding</keyword>
<dbReference type="HOGENOM" id="CLU_000022_45_5_11"/>
<feature type="region of interest" description="Disordered" evidence="4">
    <location>
        <begin position="30"/>
        <end position="54"/>
    </location>
</feature>
<reference evidence="6 7" key="1">
    <citation type="journal article" date="2009" name="Genome Res.">
        <title>Complete genome of the cellulolytic thermophile Acidothermus cellulolyticus 11B provides insights into its ecophysiological and evolutionary adaptations.</title>
        <authorList>
            <person name="Barabote R.D."/>
            <person name="Xie G."/>
            <person name="Leu D.H."/>
            <person name="Normand P."/>
            <person name="Necsulea A."/>
            <person name="Daubin V."/>
            <person name="Medigue C."/>
            <person name="Adney W.S."/>
            <person name="Xu X.C."/>
            <person name="Lapidus A."/>
            <person name="Parales R.E."/>
            <person name="Detter C."/>
            <person name="Pujic P."/>
            <person name="Bruce D."/>
            <person name="Lavire C."/>
            <person name="Challacombe J.F."/>
            <person name="Brettin T.S."/>
            <person name="Berry A.M."/>
        </authorList>
    </citation>
    <scope>NUCLEOTIDE SEQUENCE [LARGE SCALE GENOMIC DNA]</scope>
    <source>
        <strain evidence="7">ATCC 43068 / DSM 8971 / 11B</strain>
    </source>
</reference>
<name>A0LTI9_ACIC1</name>
<dbReference type="CDD" id="cd05907">
    <property type="entry name" value="VL_LC_FACS_like"/>
    <property type="match status" value="1"/>
</dbReference>
<dbReference type="GO" id="GO:0004467">
    <property type="term" value="F:long-chain fatty acid-CoA ligase activity"/>
    <property type="evidence" value="ECO:0007669"/>
    <property type="project" value="UniProtKB-EC"/>
</dbReference>
<dbReference type="GO" id="GO:0016020">
    <property type="term" value="C:membrane"/>
    <property type="evidence" value="ECO:0007669"/>
    <property type="project" value="TreeGrafter"/>
</dbReference>
<keyword evidence="7" id="KW-1185">Reference proteome</keyword>
<dbReference type="InterPro" id="IPR000873">
    <property type="entry name" value="AMP-dep_synth/lig_dom"/>
</dbReference>
<comment type="catalytic activity">
    <reaction evidence="3">
        <text>a long-chain fatty acid + ATP + CoA = a long-chain fatty acyl-CoA + AMP + diphosphate</text>
        <dbReference type="Rhea" id="RHEA:15421"/>
        <dbReference type="ChEBI" id="CHEBI:30616"/>
        <dbReference type="ChEBI" id="CHEBI:33019"/>
        <dbReference type="ChEBI" id="CHEBI:57287"/>
        <dbReference type="ChEBI" id="CHEBI:57560"/>
        <dbReference type="ChEBI" id="CHEBI:83139"/>
        <dbReference type="ChEBI" id="CHEBI:456215"/>
        <dbReference type="EC" id="6.2.1.3"/>
    </reaction>
    <physiologicalReaction direction="left-to-right" evidence="3">
        <dbReference type="Rhea" id="RHEA:15422"/>
    </physiologicalReaction>
</comment>
<sequence length="615" mass="65850">MPAVTEIPATATLTDAVLDHARTRPDAVLFRRRPVRPARESRPPGPAARATEPPTWTPITAAQFHAAVDALARGLLAAGLQPGARVALLSRTRYEWTLVDYALWHAGLITVPIYETSSPDQIGWILGDAQVAAAIVESPEHARVVNAVRDVVPNLQHIWVIEDGDLDRLTAQRASDDQLASARRELGAGSVATIVYTSGTTGRPKGCVLTHGNLLFAARSAVGSLPALFHEHTSALLFLPLAHVFAREIQVACVEAAVPVGHCPDTYQLQTDLASFRPTLLLAVPYLLEKVYWLAARTAEQRGTSRLFAAAVRNAQQVSAGPVTAAVRVRRALFDRLVYRRIRAALGGAVEWVVSGGAPLAPHLGHFFRGAGIPVLEGWGLTETTAAATVNRPDATKIGTVGLPLAGTEVGLTADGELLVRGGHVFAGYWGDPAATQEVLDADGWLHTGDLGEIDDDGFVTITGRRKEILVTAGGKNVAPAVLENRVAGHPLVAHCVVVGDGRPYVAALITLDPEAVDAWKQKMGKPASLTLAELRDDPDLVAEIQAAVDEANQAVSRAESIRRFRILDTEFRQDTGQLTPTLKVRRDVIAAQFAAEIDELYTRLPQPAPPSSRH</sequence>
<proteinExistence type="predicted"/>
<dbReference type="RefSeq" id="WP_011719812.1">
    <property type="nucleotide sequence ID" value="NC_008578.1"/>
</dbReference>
<evidence type="ECO:0000259" key="5">
    <source>
        <dbReference type="Pfam" id="PF00501"/>
    </source>
</evidence>
<dbReference type="KEGG" id="ace:Acel_0976"/>
<keyword evidence="1" id="KW-0547">Nucleotide-binding</keyword>
<organism evidence="6 7">
    <name type="scientific">Acidothermus cellulolyticus (strain ATCC 43068 / DSM 8971 / 11B)</name>
    <dbReference type="NCBI Taxonomy" id="351607"/>
    <lineage>
        <taxon>Bacteria</taxon>
        <taxon>Bacillati</taxon>
        <taxon>Actinomycetota</taxon>
        <taxon>Actinomycetes</taxon>
        <taxon>Acidothermales</taxon>
        <taxon>Acidothermaceae</taxon>
        <taxon>Acidothermus</taxon>
    </lineage>
</organism>
<dbReference type="Proteomes" id="UP000008221">
    <property type="component" value="Chromosome"/>
</dbReference>
<dbReference type="STRING" id="351607.Acel_0976"/>
<dbReference type="SUPFAM" id="SSF56801">
    <property type="entry name" value="Acetyl-CoA synthetase-like"/>
    <property type="match status" value="1"/>
</dbReference>
<dbReference type="PROSITE" id="PS00455">
    <property type="entry name" value="AMP_BINDING"/>
    <property type="match status" value="1"/>
</dbReference>
<dbReference type="GO" id="GO:0005524">
    <property type="term" value="F:ATP binding"/>
    <property type="evidence" value="ECO:0007669"/>
    <property type="project" value="UniProtKB-KW"/>
</dbReference>
<evidence type="ECO:0000256" key="4">
    <source>
        <dbReference type="SAM" id="MobiDB-lite"/>
    </source>
</evidence>
<dbReference type="SMR" id="A0LTI9"/>
<dbReference type="EMBL" id="CP000481">
    <property type="protein sequence ID" value="ABK52749.1"/>
    <property type="molecule type" value="Genomic_DNA"/>
</dbReference>
<dbReference type="Gene3D" id="3.40.50.12780">
    <property type="entry name" value="N-terminal domain of ligase-like"/>
    <property type="match status" value="1"/>
</dbReference>
<accession>A0LTI9</accession>
<evidence type="ECO:0000256" key="1">
    <source>
        <dbReference type="ARBA" id="ARBA00022741"/>
    </source>
</evidence>
<dbReference type="AlphaFoldDB" id="A0LTI9"/>